<evidence type="ECO:0000313" key="3">
    <source>
        <dbReference type="Proteomes" id="UP000214600"/>
    </source>
</evidence>
<gene>
    <name evidence="2" type="ORF">BLA13014_03394</name>
    <name evidence="1" type="ORF">CFB84_42460</name>
</gene>
<sequence length="78" mass="8803">MTLPIRPQKKVRRIHLANDTGGRSRCRYTSRPSVRAKFVPLAEFMTLPQEVRCVECERKAKDADGGAAPSVYRGKSEQ</sequence>
<dbReference type="AlphaFoldDB" id="A0A228HLG9"/>
<organism evidence="1 3">
    <name type="scientific">Burkholderia aenigmatica</name>
    <dbReference type="NCBI Taxonomy" id="2015348"/>
    <lineage>
        <taxon>Bacteria</taxon>
        <taxon>Pseudomonadati</taxon>
        <taxon>Pseudomonadota</taxon>
        <taxon>Betaproteobacteria</taxon>
        <taxon>Burkholderiales</taxon>
        <taxon>Burkholderiaceae</taxon>
        <taxon>Burkholderia</taxon>
        <taxon>Burkholderia cepacia complex</taxon>
    </lineage>
</organism>
<dbReference type="Proteomes" id="UP000494261">
    <property type="component" value="Unassembled WGS sequence"/>
</dbReference>
<dbReference type="EMBL" id="CABVQC010000021">
    <property type="protein sequence ID" value="VWB74435.1"/>
    <property type="molecule type" value="Genomic_DNA"/>
</dbReference>
<dbReference type="GeneID" id="99665041"/>
<reference evidence="2 4" key="4">
    <citation type="submission" date="2019-09" db="EMBL/GenBank/DDBJ databases">
        <authorList>
            <person name="Depoorter E."/>
        </authorList>
    </citation>
    <scope>NUCLEOTIDE SEQUENCE [LARGE SCALE GENOMIC DNA]</scope>
    <source>
        <strain evidence="2">LMG 13014</strain>
    </source>
</reference>
<reference evidence="1" key="2">
    <citation type="submission" date="2017-06" db="EMBL/GenBank/DDBJ databases">
        <authorList>
            <person name="Kim H.J."/>
            <person name="Triplett B.A."/>
        </authorList>
    </citation>
    <scope>NUCLEOTIDE SEQUENCE [LARGE SCALE GENOMIC DNA]</scope>
    <source>
        <strain evidence="1">AU17325</strain>
    </source>
</reference>
<accession>A0A228HLG9</accession>
<accession>A0A6P2LRA9</accession>
<evidence type="ECO:0000313" key="4">
    <source>
        <dbReference type="Proteomes" id="UP000494261"/>
    </source>
</evidence>
<proteinExistence type="predicted"/>
<dbReference type="Proteomes" id="UP000214600">
    <property type="component" value="Unassembled WGS sequence"/>
</dbReference>
<reference evidence="1 3" key="3">
    <citation type="submission" date="2017-08" db="EMBL/GenBank/DDBJ databases">
        <title>WGS of novel Burkholderia cepaca complex species.</title>
        <authorList>
            <person name="Lipuma J."/>
            <person name="Spilker T."/>
        </authorList>
    </citation>
    <scope>NUCLEOTIDE SEQUENCE [LARGE SCALE GENOMIC DNA]</scope>
    <source>
        <strain evidence="1 3">AU17325</strain>
    </source>
</reference>
<name>A0A228HLG9_9BURK</name>
<dbReference type="EMBL" id="NKFA01000045">
    <property type="protein sequence ID" value="OXI31066.1"/>
    <property type="molecule type" value="Genomic_DNA"/>
</dbReference>
<reference evidence="3" key="1">
    <citation type="submission" date="2017-06" db="EMBL/GenBank/DDBJ databases">
        <authorList>
            <person name="LiPuma J."/>
            <person name="Spilker T."/>
        </authorList>
    </citation>
    <scope>NUCLEOTIDE SEQUENCE [LARGE SCALE GENOMIC DNA]</scope>
    <source>
        <strain evidence="3">AU17325</strain>
    </source>
</reference>
<protein>
    <submittedName>
        <fullName evidence="1">Uncharacterized protein</fullName>
    </submittedName>
</protein>
<dbReference type="RefSeq" id="WP_089454689.1">
    <property type="nucleotide sequence ID" value="NZ_CABVQC010000021.1"/>
</dbReference>
<evidence type="ECO:0000313" key="2">
    <source>
        <dbReference type="EMBL" id="VWB74435.1"/>
    </source>
</evidence>
<evidence type="ECO:0000313" key="1">
    <source>
        <dbReference type="EMBL" id="OXI31066.1"/>
    </source>
</evidence>
<dbReference type="OrthoDB" id="9956317at2"/>